<sequence length="537" mass="59676">MSSERVSTMPVSDEFKGLTLVDVTPKLEKIWIKYPRLVQLNLLLLCAFLGQTATGYDGSMLNGMQALPQWREYFGSPSAGKLGAMVNGVAFGVLISLTFSSQLCEKIGRRYPITIGTSIIIVGSILQTAAVHYGMFILGRFLIGIGGGLVAVAAPQLMMECAYPSHRGKLVSLYMTQWPVGYLIAAWTTYGTFKLQSSWSWRLPSMLQIVPSVIQLILSFFAPESPRWLIYNDRTDEAIDMIAKYHANGDRNSRLVRFEVAEIQIALNQEKEQKAMQWSEFVRTPGNRRRLFILIFVGYMTQWSGNGLTSYYLPKVLNSINITKPETQLLINALIAVFKVGCSIVSALLIDRVGRRGLILFGTTTMFLVFIIWTVLSALNQEQNFHNKSLASAVVAMIFIFQLGYQPVGASAIVYVIESAPFSLRAKTSMIFQLCAYTASVFNNFVNPIAIDAIKWRYYIVYCVILAFEITITFFFLPETKGRGLEEIAEIFDGPAAAITVQAEKASELGHDRGSSDSQKGGQAINHLEVVQGTKTV</sequence>
<dbReference type="PANTHER" id="PTHR48022">
    <property type="entry name" value="PLASTIDIC GLUCOSE TRANSPORTER 4"/>
    <property type="match status" value="1"/>
</dbReference>
<feature type="transmembrane region" description="Helical" evidence="8">
    <location>
        <begin position="37"/>
        <end position="58"/>
    </location>
</feature>
<dbReference type="SUPFAM" id="SSF103473">
    <property type="entry name" value="MFS general substrate transporter"/>
    <property type="match status" value="1"/>
</dbReference>
<dbReference type="GO" id="GO:0016020">
    <property type="term" value="C:membrane"/>
    <property type="evidence" value="ECO:0007669"/>
    <property type="project" value="UniProtKB-SubCell"/>
</dbReference>
<dbReference type="PROSITE" id="PS00217">
    <property type="entry name" value="SUGAR_TRANSPORT_2"/>
    <property type="match status" value="1"/>
</dbReference>
<dbReference type="AlphaFoldDB" id="A0A1B8GHC2"/>
<dbReference type="InterPro" id="IPR036259">
    <property type="entry name" value="MFS_trans_sf"/>
</dbReference>
<evidence type="ECO:0000256" key="1">
    <source>
        <dbReference type="ARBA" id="ARBA00004141"/>
    </source>
</evidence>
<reference evidence="10 11" key="1">
    <citation type="submission" date="2016-03" db="EMBL/GenBank/DDBJ databases">
        <title>Comparative genomics of Pseudogymnoascus destructans, the fungus causing white-nose syndrome of bats.</title>
        <authorList>
            <person name="Palmer J.M."/>
            <person name="Drees K.P."/>
            <person name="Foster J.T."/>
            <person name="Lindner D.L."/>
        </authorList>
    </citation>
    <scope>NUCLEOTIDE SEQUENCE [LARGE SCALE GENOMIC DNA]</scope>
    <source>
        <strain evidence="10 11">UAMH 10579</strain>
    </source>
</reference>
<dbReference type="GO" id="GO:0005351">
    <property type="term" value="F:carbohydrate:proton symporter activity"/>
    <property type="evidence" value="ECO:0007669"/>
    <property type="project" value="TreeGrafter"/>
</dbReference>
<feature type="transmembrane region" description="Helical" evidence="8">
    <location>
        <begin position="111"/>
        <end position="131"/>
    </location>
</feature>
<dbReference type="PANTHER" id="PTHR48022:SF24">
    <property type="entry name" value="HEXOSE TRANSPORTER PROTEIN (AFU_ORTHOLOGUE AFUA_8G04480)"/>
    <property type="match status" value="1"/>
</dbReference>
<evidence type="ECO:0000256" key="4">
    <source>
        <dbReference type="ARBA" id="ARBA00022692"/>
    </source>
</evidence>
<dbReference type="RefSeq" id="XP_018128975.1">
    <property type="nucleotide sequence ID" value="XM_018277042.2"/>
</dbReference>
<evidence type="ECO:0000259" key="9">
    <source>
        <dbReference type="PROSITE" id="PS50850"/>
    </source>
</evidence>
<comment type="subcellular location">
    <subcellularLocation>
        <location evidence="1">Membrane</location>
        <topology evidence="1">Multi-pass membrane protein</topology>
    </subcellularLocation>
</comment>
<feature type="transmembrane region" description="Helical" evidence="8">
    <location>
        <begin position="78"/>
        <end position="99"/>
    </location>
</feature>
<name>A0A1B8GHC2_9PEZI</name>
<keyword evidence="11" id="KW-1185">Reference proteome</keyword>
<accession>A0A1B8GHC2</accession>
<comment type="similarity">
    <text evidence="2 7">Belongs to the major facilitator superfamily. Sugar transporter (TC 2.A.1.1) family.</text>
</comment>
<gene>
    <name evidence="10" type="ORF">VE01_07609</name>
</gene>
<evidence type="ECO:0000256" key="7">
    <source>
        <dbReference type="RuleBase" id="RU003346"/>
    </source>
</evidence>
<dbReference type="NCBIfam" id="TIGR00879">
    <property type="entry name" value="SP"/>
    <property type="match status" value="1"/>
</dbReference>
<keyword evidence="5 8" id="KW-1133">Transmembrane helix</keyword>
<dbReference type="PROSITE" id="PS50850">
    <property type="entry name" value="MFS"/>
    <property type="match status" value="1"/>
</dbReference>
<feature type="transmembrane region" description="Helical" evidence="8">
    <location>
        <begin position="170"/>
        <end position="193"/>
    </location>
</feature>
<keyword evidence="4 8" id="KW-0812">Transmembrane</keyword>
<feature type="transmembrane region" description="Helical" evidence="8">
    <location>
        <begin position="429"/>
        <end position="450"/>
    </location>
</feature>
<dbReference type="GeneID" id="28840995"/>
<dbReference type="OrthoDB" id="6133115at2759"/>
<evidence type="ECO:0000313" key="10">
    <source>
        <dbReference type="EMBL" id="OBT95242.1"/>
    </source>
</evidence>
<dbReference type="PROSITE" id="PS00216">
    <property type="entry name" value="SUGAR_TRANSPORT_1"/>
    <property type="match status" value="1"/>
</dbReference>
<feature type="transmembrane region" description="Helical" evidence="8">
    <location>
        <begin position="205"/>
        <end position="222"/>
    </location>
</feature>
<feature type="domain" description="Major facilitator superfamily (MFS) profile" evidence="9">
    <location>
        <begin position="43"/>
        <end position="481"/>
    </location>
</feature>
<dbReference type="InterPro" id="IPR020846">
    <property type="entry name" value="MFS_dom"/>
</dbReference>
<feature type="transmembrane region" description="Helical" evidence="8">
    <location>
        <begin position="357"/>
        <end position="379"/>
    </location>
</feature>
<evidence type="ECO:0000256" key="3">
    <source>
        <dbReference type="ARBA" id="ARBA00022448"/>
    </source>
</evidence>
<keyword evidence="6 8" id="KW-0472">Membrane</keyword>
<evidence type="ECO:0000256" key="8">
    <source>
        <dbReference type="SAM" id="Phobius"/>
    </source>
</evidence>
<evidence type="ECO:0000256" key="2">
    <source>
        <dbReference type="ARBA" id="ARBA00010992"/>
    </source>
</evidence>
<dbReference type="Gene3D" id="1.20.1250.20">
    <property type="entry name" value="MFS general substrate transporter like domains"/>
    <property type="match status" value="1"/>
</dbReference>
<dbReference type="InterPro" id="IPR005828">
    <property type="entry name" value="MFS_sugar_transport-like"/>
</dbReference>
<dbReference type="InterPro" id="IPR050360">
    <property type="entry name" value="MFS_Sugar_Transporters"/>
</dbReference>
<keyword evidence="3 7" id="KW-0813">Transport</keyword>
<protein>
    <recommendedName>
        <fullName evidence="9">Major facilitator superfamily (MFS) profile domain-containing protein</fullName>
    </recommendedName>
</protein>
<dbReference type="InterPro" id="IPR003663">
    <property type="entry name" value="Sugar/inositol_transpt"/>
</dbReference>
<proteinExistence type="inferred from homology"/>
<dbReference type="EMBL" id="KV460237">
    <property type="protein sequence ID" value="OBT95242.1"/>
    <property type="molecule type" value="Genomic_DNA"/>
</dbReference>
<organism evidence="10 11">
    <name type="scientific">Pseudogymnoascus verrucosus</name>
    <dbReference type="NCBI Taxonomy" id="342668"/>
    <lineage>
        <taxon>Eukaryota</taxon>
        <taxon>Fungi</taxon>
        <taxon>Dikarya</taxon>
        <taxon>Ascomycota</taxon>
        <taxon>Pezizomycotina</taxon>
        <taxon>Leotiomycetes</taxon>
        <taxon>Thelebolales</taxon>
        <taxon>Thelebolaceae</taxon>
        <taxon>Pseudogymnoascus</taxon>
    </lineage>
</organism>
<reference evidence="11" key="2">
    <citation type="journal article" date="2018" name="Nat. Commun.">
        <title>Extreme sensitivity to ultraviolet light in the fungal pathogen causing white-nose syndrome of bats.</title>
        <authorList>
            <person name="Palmer J.M."/>
            <person name="Drees K.P."/>
            <person name="Foster J.T."/>
            <person name="Lindner D.L."/>
        </authorList>
    </citation>
    <scope>NUCLEOTIDE SEQUENCE [LARGE SCALE GENOMIC DNA]</scope>
    <source>
        <strain evidence="11">UAMH 10579</strain>
    </source>
</reference>
<evidence type="ECO:0000313" key="11">
    <source>
        <dbReference type="Proteomes" id="UP000091956"/>
    </source>
</evidence>
<evidence type="ECO:0000256" key="5">
    <source>
        <dbReference type="ARBA" id="ARBA00022989"/>
    </source>
</evidence>
<feature type="transmembrane region" description="Helical" evidence="8">
    <location>
        <begin position="456"/>
        <end position="477"/>
    </location>
</feature>
<evidence type="ECO:0000256" key="6">
    <source>
        <dbReference type="ARBA" id="ARBA00023136"/>
    </source>
</evidence>
<dbReference type="Pfam" id="PF00083">
    <property type="entry name" value="Sugar_tr"/>
    <property type="match status" value="1"/>
</dbReference>
<feature type="transmembrane region" description="Helical" evidence="8">
    <location>
        <begin position="137"/>
        <end position="158"/>
    </location>
</feature>
<feature type="transmembrane region" description="Helical" evidence="8">
    <location>
        <begin position="329"/>
        <end position="350"/>
    </location>
</feature>
<dbReference type="InterPro" id="IPR005829">
    <property type="entry name" value="Sugar_transporter_CS"/>
</dbReference>
<feature type="transmembrane region" description="Helical" evidence="8">
    <location>
        <begin position="391"/>
        <end position="417"/>
    </location>
</feature>
<dbReference type="Proteomes" id="UP000091956">
    <property type="component" value="Unassembled WGS sequence"/>
</dbReference>
<feature type="transmembrane region" description="Helical" evidence="8">
    <location>
        <begin position="291"/>
        <end position="309"/>
    </location>
</feature>
<dbReference type="FunFam" id="1.20.1250.20:FF:000117">
    <property type="entry name" value="MFS hexose transporter"/>
    <property type="match status" value="1"/>
</dbReference>